<feature type="signal peptide" evidence="3">
    <location>
        <begin position="1"/>
        <end position="17"/>
    </location>
</feature>
<dbReference type="PROSITE" id="PS51257">
    <property type="entry name" value="PROKAR_LIPOPROTEIN"/>
    <property type="match status" value="1"/>
</dbReference>
<dbReference type="KEGG" id="pgin:FRZ67_21845"/>
<dbReference type="InterPro" id="IPR038352">
    <property type="entry name" value="Imelysin_sf"/>
</dbReference>
<dbReference type="RefSeq" id="WP_147192689.1">
    <property type="nucleotide sequence ID" value="NZ_CP042435.1"/>
</dbReference>
<gene>
    <name evidence="5" type="ORF">FRZ67_21845</name>
</gene>
<protein>
    <recommendedName>
        <fullName evidence="4">Imelysin-like domain-containing protein</fullName>
    </recommendedName>
</protein>
<feature type="chain" id="PRO_5022997294" description="Imelysin-like domain-containing protein" evidence="3">
    <location>
        <begin position="18"/>
        <end position="357"/>
    </location>
</feature>
<dbReference type="GO" id="GO:0030313">
    <property type="term" value="C:cell envelope"/>
    <property type="evidence" value="ECO:0007669"/>
    <property type="project" value="UniProtKB-SubCell"/>
</dbReference>
<evidence type="ECO:0000313" key="6">
    <source>
        <dbReference type="Proteomes" id="UP000321533"/>
    </source>
</evidence>
<accession>A0A5B8VFD4</accession>
<dbReference type="EMBL" id="CP042435">
    <property type="protein sequence ID" value="QEC69813.1"/>
    <property type="molecule type" value="Genomic_DNA"/>
</dbReference>
<dbReference type="Proteomes" id="UP000321533">
    <property type="component" value="Chromosome"/>
</dbReference>
<reference evidence="5 6" key="1">
    <citation type="journal article" date="2016" name="Int. J. Syst. Evol. Microbiol.">
        <title>Panacibacter ginsenosidivorans gen. nov., sp. nov., with ginsenoside converting activity isolated from soil of a ginseng field.</title>
        <authorList>
            <person name="Siddiqi M.Z."/>
            <person name="Muhammad Shafi S."/>
            <person name="Choi K.D."/>
            <person name="Im W.T."/>
        </authorList>
    </citation>
    <scope>NUCLEOTIDE SEQUENCE [LARGE SCALE GENOMIC DNA]</scope>
    <source>
        <strain evidence="5 6">Gsoil1550</strain>
    </source>
</reference>
<dbReference type="Gene3D" id="1.20.1420.20">
    <property type="entry name" value="M75 peptidase, HXXE motif"/>
    <property type="match status" value="1"/>
</dbReference>
<evidence type="ECO:0000256" key="3">
    <source>
        <dbReference type="SAM" id="SignalP"/>
    </source>
</evidence>
<evidence type="ECO:0000256" key="2">
    <source>
        <dbReference type="ARBA" id="ARBA00022729"/>
    </source>
</evidence>
<dbReference type="InterPro" id="IPR034982">
    <property type="entry name" value="Imelysin-like_IrpA"/>
</dbReference>
<organism evidence="5 6">
    <name type="scientific">Panacibacter ginsenosidivorans</name>
    <dbReference type="NCBI Taxonomy" id="1813871"/>
    <lineage>
        <taxon>Bacteria</taxon>
        <taxon>Pseudomonadati</taxon>
        <taxon>Bacteroidota</taxon>
        <taxon>Chitinophagia</taxon>
        <taxon>Chitinophagales</taxon>
        <taxon>Chitinophagaceae</taxon>
        <taxon>Panacibacter</taxon>
    </lineage>
</organism>
<dbReference type="InterPro" id="IPR018976">
    <property type="entry name" value="Imelysin-like"/>
</dbReference>
<evidence type="ECO:0000259" key="4">
    <source>
        <dbReference type="Pfam" id="PF09375"/>
    </source>
</evidence>
<name>A0A5B8VFD4_9BACT</name>
<dbReference type="AlphaFoldDB" id="A0A5B8VFD4"/>
<dbReference type="Pfam" id="PF09375">
    <property type="entry name" value="Peptidase_M75"/>
    <property type="match status" value="1"/>
</dbReference>
<feature type="domain" description="Imelysin-like" evidence="4">
    <location>
        <begin position="48"/>
        <end position="342"/>
    </location>
</feature>
<sequence length="357" mass="39295">MKKTFLALSIAVTVIFAACNKAPQAIPQTDDFATLEQTVLTDFTNNIALSGYLNLSVKAMQLNTALQNLNANTTEVNLATARQAWKDMRTVWEQCESFLFGPVEDNDYDPNMDTWPTDYQQMDALLASANSLTVSDIQGLTLSLRGYHPIEYIIFGNHGSRTAAEITTRQKEYMMSLSTDLSNTCNDLYLSWASAPENFAQQVITAGTGSTKYAKKQEVYIALVDGLTGICEEVGEGKMKEPFDAKDAQLVESPYSGNSTIDFKNNIIGIQNVYLGLNGGKGLKDLVAAKNKSLDNTIQNEITAAINSFDNISGYYEDAIITTDGRVKIQATMDVLATLKETLENDLKPFIVQYILD</sequence>
<keyword evidence="6" id="KW-1185">Reference proteome</keyword>
<evidence type="ECO:0000256" key="1">
    <source>
        <dbReference type="ARBA" id="ARBA00004196"/>
    </source>
</evidence>
<dbReference type="OrthoDB" id="9764688at2"/>
<comment type="subcellular location">
    <subcellularLocation>
        <location evidence="1">Cell envelope</location>
    </subcellularLocation>
</comment>
<keyword evidence="2 3" id="KW-0732">Signal</keyword>
<dbReference type="CDD" id="cd14658">
    <property type="entry name" value="Imelysin-like_IrpA"/>
    <property type="match status" value="1"/>
</dbReference>
<proteinExistence type="predicted"/>
<evidence type="ECO:0000313" key="5">
    <source>
        <dbReference type="EMBL" id="QEC69813.1"/>
    </source>
</evidence>